<gene>
    <name evidence="1" type="ORF">C6T65_21660</name>
</gene>
<dbReference type="EMBL" id="PVHK01000158">
    <property type="protein sequence ID" value="PRH40308.1"/>
    <property type="molecule type" value="Genomic_DNA"/>
</dbReference>
<comment type="caution">
    <text evidence="1">The sequence shown here is derived from an EMBL/GenBank/DDBJ whole genome shotgun (WGS) entry which is preliminary data.</text>
</comment>
<accession>A0AA44XXA5</accession>
<protein>
    <submittedName>
        <fullName evidence="1">Uncharacterized protein</fullName>
    </submittedName>
</protein>
<dbReference type="Proteomes" id="UP000237632">
    <property type="component" value="Unassembled WGS sequence"/>
</dbReference>
<evidence type="ECO:0000313" key="1">
    <source>
        <dbReference type="EMBL" id="PRH40308.1"/>
    </source>
</evidence>
<sequence length="180" mass="19457">MDLSLVSGAVASINAAKDIGKAALGLRDFNQMAAKISEMNASLLDAQNSLFTHNSQLLALQQDYFEATKQLAEAKEALAEKGRYALFEIVTGSFAYRADARPAGTHDGNPVPAEPEHYICQPCFDGPERRKAVLRLHPTTQYVIGWWHCPVCNTNIQLPGQAAPINARRGGGGSNSWMGS</sequence>
<name>A0AA44XXA5_BURVI</name>
<dbReference type="RefSeq" id="WP_060082106.1">
    <property type="nucleotide sequence ID" value="NZ_CADFFO010000010.1"/>
</dbReference>
<reference evidence="1 2" key="1">
    <citation type="submission" date="2018-03" db="EMBL/GenBank/DDBJ databases">
        <authorList>
            <person name="Nguyen K."/>
            <person name="Fouts D."/>
            <person name="Sutton G."/>
        </authorList>
    </citation>
    <scope>NUCLEOTIDE SEQUENCE [LARGE SCALE GENOMIC DNA]</scope>
    <source>
        <strain evidence="1 2">AU3578</strain>
    </source>
</reference>
<evidence type="ECO:0000313" key="2">
    <source>
        <dbReference type="Proteomes" id="UP000237632"/>
    </source>
</evidence>
<organism evidence="1 2">
    <name type="scientific">Burkholderia vietnamiensis</name>
    <dbReference type="NCBI Taxonomy" id="60552"/>
    <lineage>
        <taxon>Bacteria</taxon>
        <taxon>Pseudomonadati</taxon>
        <taxon>Pseudomonadota</taxon>
        <taxon>Betaproteobacteria</taxon>
        <taxon>Burkholderiales</taxon>
        <taxon>Burkholderiaceae</taxon>
        <taxon>Burkholderia</taxon>
        <taxon>Burkholderia cepacia complex</taxon>
    </lineage>
</organism>
<dbReference type="AlphaFoldDB" id="A0AA44XXA5"/>
<proteinExistence type="predicted"/>